<organism evidence="5 6">
    <name type="scientific">Triparma columacea</name>
    <dbReference type="NCBI Taxonomy" id="722753"/>
    <lineage>
        <taxon>Eukaryota</taxon>
        <taxon>Sar</taxon>
        <taxon>Stramenopiles</taxon>
        <taxon>Ochrophyta</taxon>
        <taxon>Bolidophyceae</taxon>
        <taxon>Parmales</taxon>
        <taxon>Triparmaceae</taxon>
        <taxon>Triparma</taxon>
    </lineage>
</organism>
<dbReference type="InterPro" id="IPR007052">
    <property type="entry name" value="CS_dom"/>
</dbReference>
<feature type="compositionally biased region" description="Basic and acidic residues" evidence="3">
    <location>
        <begin position="696"/>
        <end position="715"/>
    </location>
</feature>
<dbReference type="InterPro" id="IPR041442">
    <property type="entry name" value="PIH1D1/2/3_CS-like"/>
</dbReference>
<dbReference type="SUPFAM" id="SSF49764">
    <property type="entry name" value="HSP20-like chaperones"/>
    <property type="match status" value="1"/>
</dbReference>
<dbReference type="InterPro" id="IPR012981">
    <property type="entry name" value="PIH1_N"/>
</dbReference>
<dbReference type="Pfam" id="PF08190">
    <property type="entry name" value="PIH1"/>
    <property type="match status" value="1"/>
</dbReference>
<sequence>MPITEVPLYTGDRKDADMPEMTEENLRAALDAQVKKGSGGPDDLKMSKEEVDKFTKAFAEPEFRKLMADYVDEISDPKNRAETDAYIRQLESQGEVPADKDIIRPDPCYVVKFKHTKVALRDAAEAKGEHYEKEKMFVNIVASDKIDPPTSKIVQVKGQRGRQWMIPHSLGPVRMEHDKSSVSVPTLDCCFHPSTIDMSLKVPGFKDLVVSTARETCVRGFKNVKDEVEIDSKYHVLKGVSYKQGEVVTMIISKEKSKEEWEEKKEQPKMEDKVKAAGPKEPALKKGFMTAKKTTLKTGAAAKTGGGGRRGGGETPDGRTVPFYTVAESGTFDLGDHTVAGAEEPRLTNRPRDLVYRIELPLEKSAGGIDLDVSERKLVLTSDNYSLNAELTYTCEGDKGKAKWDKKKKVLTVTVPVKKPTEEELEDIKDKHKVVEVVGTTNVDDITEKLDKVAGEVSKEDEVGGTKVPPPPKQTTKSKREAFAVDEPIPTDNSAAEMYKNVKKGGGSSIPPASSHEKPKEEKLRKEKEQLVKVEGVFTKTDKFDGPRVGYVFKKGNQGVGYYKDGVVSTKPKKPGKKEEKEGENDKFEYRQSADTVTILIQVPGIHPDSVEATFEPYKVRLTFKKEGEGRIHTFILDNLFAEIDTEESRFDVATKNMIVILHKKVPGNVWRTLVGVPDMKGGGGEIKGKKKEKGKSKEGDEVEGKKNKKNKEEGGVQTEQTFSKETKEIMFDLD</sequence>
<dbReference type="Proteomes" id="UP001165065">
    <property type="component" value="Unassembled WGS sequence"/>
</dbReference>
<feature type="region of interest" description="Disordered" evidence="3">
    <location>
        <begin position="455"/>
        <end position="527"/>
    </location>
</feature>
<comment type="caution">
    <text evidence="5">The sequence shown here is derived from an EMBL/GenBank/DDBJ whole genome shotgun (WGS) entry which is preliminary data.</text>
</comment>
<dbReference type="Gene3D" id="2.60.40.790">
    <property type="match status" value="1"/>
</dbReference>
<dbReference type="Pfam" id="PF18201">
    <property type="entry name" value="PIH1_CS"/>
    <property type="match status" value="1"/>
</dbReference>
<reference evidence="6" key="1">
    <citation type="journal article" date="2023" name="Commun. Biol.">
        <title>Genome analysis of Parmales, the sister group of diatoms, reveals the evolutionary specialization of diatoms from phago-mixotrophs to photoautotrophs.</title>
        <authorList>
            <person name="Ban H."/>
            <person name="Sato S."/>
            <person name="Yoshikawa S."/>
            <person name="Yamada K."/>
            <person name="Nakamura Y."/>
            <person name="Ichinomiya M."/>
            <person name="Sato N."/>
            <person name="Blanc-Mathieu R."/>
            <person name="Endo H."/>
            <person name="Kuwata A."/>
            <person name="Ogata H."/>
        </authorList>
    </citation>
    <scope>NUCLEOTIDE SEQUENCE [LARGE SCALE GENOMIC DNA]</scope>
</reference>
<proteinExistence type="inferred from homology"/>
<dbReference type="PANTHER" id="PTHR22997">
    <property type="entry name" value="PIH1 DOMAIN-CONTAINING PROTEIN 1"/>
    <property type="match status" value="1"/>
</dbReference>
<feature type="compositionally biased region" description="Basic and acidic residues" evidence="3">
    <location>
        <begin position="257"/>
        <end position="275"/>
    </location>
</feature>
<evidence type="ECO:0000313" key="6">
    <source>
        <dbReference type="Proteomes" id="UP001165065"/>
    </source>
</evidence>
<feature type="region of interest" description="Disordered" evidence="3">
    <location>
        <begin position="298"/>
        <end position="320"/>
    </location>
</feature>
<keyword evidence="6" id="KW-1185">Reference proteome</keyword>
<dbReference type="EMBL" id="BRYA01000136">
    <property type="protein sequence ID" value="GMI40789.1"/>
    <property type="molecule type" value="Genomic_DNA"/>
</dbReference>
<accession>A0A9W7G9V6</accession>
<feature type="domain" description="CS" evidence="4">
    <location>
        <begin position="583"/>
        <end position="675"/>
    </location>
</feature>
<evidence type="ECO:0000313" key="5">
    <source>
        <dbReference type="EMBL" id="GMI40789.1"/>
    </source>
</evidence>
<evidence type="ECO:0000256" key="2">
    <source>
        <dbReference type="ARBA" id="ARBA00040540"/>
    </source>
</evidence>
<dbReference type="InterPro" id="IPR008978">
    <property type="entry name" value="HSP20-like_chaperone"/>
</dbReference>
<dbReference type="AlphaFoldDB" id="A0A9W7G9V6"/>
<dbReference type="CDD" id="cd06463">
    <property type="entry name" value="p23_like"/>
    <property type="match status" value="1"/>
</dbReference>
<feature type="region of interest" description="Disordered" evidence="3">
    <location>
        <begin position="566"/>
        <end position="586"/>
    </location>
</feature>
<evidence type="ECO:0000256" key="3">
    <source>
        <dbReference type="SAM" id="MobiDB-lite"/>
    </source>
</evidence>
<dbReference type="GO" id="GO:0005737">
    <property type="term" value="C:cytoplasm"/>
    <property type="evidence" value="ECO:0007669"/>
    <property type="project" value="TreeGrafter"/>
</dbReference>
<dbReference type="Pfam" id="PF04969">
    <property type="entry name" value="CS"/>
    <property type="match status" value="1"/>
</dbReference>
<comment type="similarity">
    <text evidence="1">Belongs to the PIH1 family.</text>
</comment>
<dbReference type="OrthoDB" id="5135119at2759"/>
<name>A0A9W7G9V6_9STRA</name>
<gene>
    <name evidence="5" type="ORF">TrCOL_g381</name>
</gene>
<feature type="compositionally biased region" description="Basic and acidic residues" evidence="3">
    <location>
        <begin position="515"/>
        <end position="527"/>
    </location>
</feature>
<feature type="region of interest" description="Disordered" evidence="3">
    <location>
        <begin position="257"/>
        <end position="277"/>
    </location>
</feature>
<evidence type="ECO:0000256" key="1">
    <source>
        <dbReference type="ARBA" id="ARBA00008511"/>
    </source>
</evidence>
<feature type="compositionally biased region" description="Gly residues" evidence="3">
    <location>
        <begin position="304"/>
        <end position="315"/>
    </location>
</feature>
<feature type="compositionally biased region" description="Basic and acidic residues" evidence="3">
    <location>
        <begin position="455"/>
        <end position="464"/>
    </location>
</feature>
<dbReference type="PROSITE" id="PS51203">
    <property type="entry name" value="CS"/>
    <property type="match status" value="1"/>
</dbReference>
<protein>
    <recommendedName>
        <fullName evidence="2">PIH1 domain-containing protein 1</fullName>
    </recommendedName>
</protein>
<dbReference type="InterPro" id="IPR050734">
    <property type="entry name" value="PIH1/Kintoun_subfamily"/>
</dbReference>
<dbReference type="PANTHER" id="PTHR22997:SF0">
    <property type="entry name" value="PIH1 DOMAIN-CONTAINING PROTEIN 1"/>
    <property type="match status" value="1"/>
</dbReference>
<feature type="compositionally biased region" description="Basic and acidic residues" evidence="3">
    <location>
        <begin position="577"/>
        <end position="586"/>
    </location>
</feature>
<evidence type="ECO:0000259" key="4">
    <source>
        <dbReference type="PROSITE" id="PS51203"/>
    </source>
</evidence>
<feature type="region of interest" description="Disordered" evidence="3">
    <location>
        <begin position="682"/>
        <end position="722"/>
    </location>
</feature>